<dbReference type="AlphaFoldDB" id="F7R1M3"/>
<evidence type="ECO:0000313" key="2">
    <source>
        <dbReference type="Proteomes" id="UP000002971"/>
    </source>
</evidence>
<comment type="caution">
    <text evidence="1">The sequence shown here is derived from an EMBL/GenBank/DDBJ whole genome shotgun (WGS) entry which is preliminary data.</text>
</comment>
<organism evidence="1 2">
    <name type="scientific">Ligilactobacillus ruminis SPM0211</name>
    <dbReference type="NCBI Taxonomy" id="1040964"/>
    <lineage>
        <taxon>Bacteria</taxon>
        <taxon>Bacillati</taxon>
        <taxon>Bacillota</taxon>
        <taxon>Bacilli</taxon>
        <taxon>Lactobacillales</taxon>
        <taxon>Lactobacillaceae</taxon>
        <taxon>Ligilactobacillus</taxon>
    </lineage>
</organism>
<evidence type="ECO:0000313" key="1">
    <source>
        <dbReference type="EMBL" id="EGM51285.1"/>
    </source>
</evidence>
<gene>
    <name evidence="1" type="ORF">LRU_01597</name>
</gene>
<protein>
    <submittedName>
        <fullName evidence="1">Uncharacterized protein</fullName>
    </submittedName>
</protein>
<dbReference type="Proteomes" id="UP000002971">
    <property type="component" value="Unassembled WGS sequence"/>
</dbReference>
<proteinExistence type="predicted"/>
<name>F7R1M3_9LACO</name>
<dbReference type="EMBL" id="AFOJ01000006">
    <property type="protein sequence ID" value="EGM51285.1"/>
    <property type="molecule type" value="Genomic_DNA"/>
</dbReference>
<sequence length="41" mass="4512">MACSKNGNYGQNGQKWPFVRKNSAVSDPVLRTNAPKTVFCP</sequence>
<reference evidence="1 2" key="1">
    <citation type="journal article" date="2011" name="J. Bacteriol.">
        <title>Genome Sequence of Lactobacillus ruminis SPM0211, Isolated from a Fecal Sample from a Healthy Korean.</title>
        <authorList>
            <person name="Lee S."/>
            <person name="Cho Y.J."/>
            <person name="Lee A.H."/>
            <person name="Chun J."/>
            <person name="Ha N.J."/>
            <person name="Ko G."/>
        </authorList>
    </citation>
    <scope>NUCLEOTIDE SEQUENCE [LARGE SCALE GENOMIC DNA]</scope>
    <source>
        <strain evidence="1 2">SPM0211</strain>
    </source>
</reference>
<accession>F7R1M3</accession>